<organism evidence="1 2">
    <name type="scientific">Bacillus cereus</name>
    <dbReference type="NCBI Taxonomy" id="1396"/>
    <lineage>
        <taxon>Bacteria</taxon>
        <taxon>Bacillati</taxon>
        <taxon>Bacillota</taxon>
        <taxon>Bacilli</taxon>
        <taxon>Bacillales</taxon>
        <taxon>Bacillaceae</taxon>
        <taxon>Bacillus</taxon>
        <taxon>Bacillus cereus group</taxon>
    </lineage>
</organism>
<accession>A0A9X0MJI0</accession>
<evidence type="ECO:0000313" key="1">
    <source>
        <dbReference type="EMBL" id="KXY50997.1"/>
    </source>
</evidence>
<proteinExistence type="predicted"/>
<name>A0A9X0MJI0_BACCE</name>
<dbReference type="RefSeq" id="WP_061662337.1">
    <property type="nucleotide sequence ID" value="NZ_LOMO01000001.1"/>
</dbReference>
<comment type="caution">
    <text evidence="1">The sequence shown here is derived from an EMBL/GenBank/DDBJ whole genome shotgun (WGS) entry which is preliminary data.</text>
</comment>
<dbReference type="EMBL" id="LOMO01000001">
    <property type="protein sequence ID" value="KXY50997.1"/>
    <property type="molecule type" value="Genomic_DNA"/>
</dbReference>
<protein>
    <submittedName>
        <fullName evidence="1">Uncharacterized protein</fullName>
    </submittedName>
</protein>
<reference evidence="1 2" key="1">
    <citation type="submission" date="2015-12" db="EMBL/GenBank/DDBJ databases">
        <title>Bacillus cereus Group isolate.</title>
        <authorList>
            <person name="Kovac J."/>
        </authorList>
    </citation>
    <scope>NUCLEOTIDE SEQUENCE [LARGE SCALE GENOMIC DNA]</scope>
    <source>
        <strain evidence="1 2">FSL K6-0073</strain>
    </source>
</reference>
<dbReference type="AlphaFoldDB" id="A0A9X0MJI0"/>
<dbReference type="Proteomes" id="UP000075476">
    <property type="component" value="Unassembled WGS sequence"/>
</dbReference>
<gene>
    <name evidence="1" type="ORF">AT268_31125</name>
</gene>
<sequence>MTQVNENKSIKFGLNTEVNKNQTLNDSIIQPGYLVGCINSMKVVGAIKTRFFYLSMETKEVRDVTRELSYAIDKFNEEAKKIRETGEYSMLIPYDYVDGLVEYSHGCGLSHYLQESVFERLTEVGKDILTFPLMGCTLSMYTPADVKNILGCVGSFDLKITDALREQFLYF</sequence>
<evidence type="ECO:0000313" key="2">
    <source>
        <dbReference type="Proteomes" id="UP000075476"/>
    </source>
</evidence>